<sequence length="130" mass="14176">ATFSILYLPMMGFGGYPEALLLIILTILMGSSIGVILGGLFDSPIGAILWVLVLMTVLSLPAISLFSPSFSPQWLKLIPSYHTLFGLDAVMFPDNNRHIIWQGVSILAVIDVVLFALSGLIFNKLIRKEA</sequence>
<keyword evidence="2 5" id="KW-0812">Transmembrane</keyword>
<dbReference type="GO" id="GO:0140359">
    <property type="term" value="F:ABC-type transporter activity"/>
    <property type="evidence" value="ECO:0007669"/>
    <property type="project" value="InterPro"/>
</dbReference>
<evidence type="ECO:0000259" key="6">
    <source>
        <dbReference type="Pfam" id="PF12698"/>
    </source>
</evidence>
<proteinExistence type="predicted"/>
<feature type="non-terminal residue" evidence="7">
    <location>
        <position position="1"/>
    </location>
</feature>
<dbReference type="GO" id="GO:0016020">
    <property type="term" value="C:membrane"/>
    <property type="evidence" value="ECO:0007669"/>
    <property type="project" value="UniProtKB-SubCell"/>
</dbReference>
<accession>X0S8S1</accession>
<evidence type="ECO:0000256" key="5">
    <source>
        <dbReference type="SAM" id="Phobius"/>
    </source>
</evidence>
<comment type="caution">
    <text evidence="7">The sequence shown here is derived from an EMBL/GenBank/DDBJ whole genome shotgun (WGS) entry which is preliminary data.</text>
</comment>
<name>X0S8S1_9ZZZZ</name>
<dbReference type="AlphaFoldDB" id="X0S8S1"/>
<keyword evidence="3 5" id="KW-1133">Transmembrane helix</keyword>
<dbReference type="EMBL" id="BARS01008345">
    <property type="protein sequence ID" value="GAF77438.1"/>
    <property type="molecule type" value="Genomic_DNA"/>
</dbReference>
<comment type="subcellular location">
    <subcellularLocation>
        <location evidence="1">Membrane</location>
        <topology evidence="1">Multi-pass membrane protein</topology>
    </subcellularLocation>
</comment>
<organism evidence="7">
    <name type="scientific">marine sediment metagenome</name>
    <dbReference type="NCBI Taxonomy" id="412755"/>
    <lineage>
        <taxon>unclassified sequences</taxon>
        <taxon>metagenomes</taxon>
        <taxon>ecological metagenomes</taxon>
    </lineage>
</organism>
<reference evidence="7" key="1">
    <citation type="journal article" date="2014" name="Front. Microbiol.">
        <title>High frequency of phylogenetically diverse reductive dehalogenase-homologous genes in deep subseafloor sedimentary metagenomes.</title>
        <authorList>
            <person name="Kawai M."/>
            <person name="Futagami T."/>
            <person name="Toyoda A."/>
            <person name="Takaki Y."/>
            <person name="Nishi S."/>
            <person name="Hori S."/>
            <person name="Arai W."/>
            <person name="Tsubouchi T."/>
            <person name="Morono Y."/>
            <person name="Uchiyama I."/>
            <person name="Ito T."/>
            <person name="Fujiyama A."/>
            <person name="Inagaki F."/>
            <person name="Takami H."/>
        </authorList>
    </citation>
    <scope>NUCLEOTIDE SEQUENCE</scope>
    <source>
        <strain evidence="7">Expedition CK06-06</strain>
    </source>
</reference>
<feature type="domain" description="ABC-2 type transporter transmembrane" evidence="6">
    <location>
        <begin position="8"/>
        <end position="118"/>
    </location>
</feature>
<dbReference type="InterPro" id="IPR013525">
    <property type="entry name" value="ABC2_TM"/>
</dbReference>
<evidence type="ECO:0000313" key="7">
    <source>
        <dbReference type="EMBL" id="GAF77438.1"/>
    </source>
</evidence>
<evidence type="ECO:0000256" key="1">
    <source>
        <dbReference type="ARBA" id="ARBA00004141"/>
    </source>
</evidence>
<gene>
    <name evidence="7" type="ORF">S01H1_15929</name>
</gene>
<protein>
    <recommendedName>
        <fullName evidence="6">ABC-2 type transporter transmembrane domain-containing protein</fullName>
    </recommendedName>
</protein>
<evidence type="ECO:0000256" key="2">
    <source>
        <dbReference type="ARBA" id="ARBA00022692"/>
    </source>
</evidence>
<keyword evidence="4 5" id="KW-0472">Membrane</keyword>
<evidence type="ECO:0000256" key="4">
    <source>
        <dbReference type="ARBA" id="ARBA00023136"/>
    </source>
</evidence>
<feature type="transmembrane region" description="Helical" evidence="5">
    <location>
        <begin position="48"/>
        <end position="67"/>
    </location>
</feature>
<feature type="transmembrane region" description="Helical" evidence="5">
    <location>
        <begin position="20"/>
        <end position="41"/>
    </location>
</feature>
<dbReference type="Pfam" id="PF12698">
    <property type="entry name" value="ABC2_membrane_3"/>
    <property type="match status" value="1"/>
</dbReference>
<feature type="transmembrane region" description="Helical" evidence="5">
    <location>
        <begin position="99"/>
        <end position="122"/>
    </location>
</feature>
<evidence type="ECO:0000256" key="3">
    <source>
        <dbReference type="ARBA" id="ARBA00022989"/>
    </source>
</evidence>